<keyword evidence="5 12" id="KW-0812">Transmembrane</keyword>
<keyword evidence="10 12" id="KW-0472">Membrane</keyword>
<evidence type="ECO:0000256" key="10">
    <source>
        <dbReference type="ARBA" id="ARBA00023136"/>
    </source>
</evidence>
<sequence length="233" mass="24915">SALGFVAIGFAFMGVPQILTRFISARGRDEIVQGSLLAVICIIVFDTGAVLAGMAGRSLFPGLEDPEAILPQMSQELFPAIFTAIFLVIVLAAIMSTVDSLLILASSAVVHDVVQKIFHPDLSEHRLSLYGKLTTVVIGAGALILAVGEVRMIFWFVLFAWSGLASAFTPVILCSLFWAGTSRAGALAGMVGGFLSTVVWVLFFKEQFYDLYEMIPGFLVGFLLTVGVSLATE</sequence>
<evidence type="ECO:0000256" key="8">
    <source>
        <dbReference type="ARBA" id="ARBA00023053"/>
    </source>
</evidence>
<proteinExistence type="inferred from homology"/>
<evidence type="ECO:0000256" key="2">
    <source>
        <dbReference type="ARBA" id="ARBA00006434"/>
    </source>
</evidence>
<dbReference type="PANTHER" id="PTHR48086">
    <property type="entry name" value="SODIUM/PROLINE SYMPORTER-RELATED"/>
    <property type="match status" value="1"/>
</dbReference>
<keyword evidence="11" id="KW-0739">Sodium transport</keyword>
<feature type="transmembrane region" description="Helical" evidence="12">
    <location>
        <begin position="80"/>
        <end position="106"/>
    </location>
</feature>
<dbReference type="GO" id="GO:0006814">
    <property type="term" value="P:sodium ion transport"/>
    <property type="evidence" value="ECO:0007669"/>
    <property type="project" value="UniProtKB-KW"/>
</dbReference>
<keyword evidence="6" id="KW-0769">Symport</keyword>
<dbReference type="InterPro" id="IPR001734">
    <property type="entry name" value="Na/solute_symporter"/>
</dbReference>
<feature type="transmembrane region" description="Helical" evidence="12">
    <location>
        <begin position="127"/>
        <end position="147"/>
    </location>
</feature>
<gene>
    <name evidence="13" type="ORF">METZ01_LOCUS503500</name>
</gene>
<name>A0A383E1F7_9ZZZZ</name>
<feature type="transmembrane region" description="Helical" evidence="12">
    <location>
        <begin position="153"/>
        <end position="178"/>
    </location>
</feature>
<feature type="transmembrane region" description="Helical" evidence="12">
    <location>
        <begin position="215"/>
        <end position="232"/>
    </location>
</feature>
<evidence type="ECO:0008006" key="14">
    <source>
        <dbReference type="Google" id="ProtNLM"/>
    </source>
</evidence>
<keyword evidence="4" id="KW-1003">Cell membrane</keyword>
<evidence type="ECO:0000256" key="12">
    <source>
        <dbReference type="SAM" id="Phobius"/>
    </source>
</evidence>
<keyword evidence="9" id="KW-0406">Ion transport</keyword>
<evidence type="ECO:0000256" key="7">
    <source>
        <dbReference type="ARBA" id="ARBA00022989"/>
    </source>
</evidence>
<keyword evidence="3" id="KW-0813">Transport</keyword>
<accession>A0A383E1F7</accession>
<dbReference type="GO" id="GO:0005886">
    <property type="term" value="C:plasma membrane"/>
    <property type="evidence" value="ECO:0007669"/>
    <property type="project" value="UniProtKB-SubCell"/>
</dbReference>
<comment type="similarity">
    <text evidence="2">Belongs to the sodium:solute symporter (SSF) (TC 2.A.21) family.</text>
</comment>
<organism evidence="13">
    <name type="scientific">marine metagenome</name>
    <dbReference type="NCBI Taxonomy" id="408172"/>
    <lineage>
        <taxon>unclassified sequences</taxon>
        <taxon>metagenomes</taxon>
        <taxon>ecological metagenomes</taxon>
    </lineage>
</organism>
<dbReference type="AlphaFoldDB" id="A0A383E1F7"/>
<dbReference type="Gene3D" id="1.20.1730.10">
    <property type="entry name" value="Sodium/glucose cotransporter"/>
    <property type="match status" value="1"/>
</dbReference>
<keyword evidence="7 12" id="KW-1133">Transmembrane helix</keyword>
<evidence type="ECO:0000256" key="4">
    <source>
        <dbReference type="ARBA" id="ARBA00022475"/>
    </source>
</evidence>
<dbReference type="InterPro" id="IPR050277">
    <property type="entry name" value="Sodium:Solute_Symporter"/>
</dbReference>
<evidence type="ECO:0000256" key="9">
    <source>
        <dbReference type="ARBA" id="ARBA00023065"/>
    </source>
</evidence>
<dbReference type="PROSITE" id="PS50283">
    <property type="entry name" value="NA_SOLUT_SYMP_3"/>
    <property type="match status" value="1"/>
</dbReference>
<keyword evidence="8" id="KW-0915">Sodium</keyword>
<feature type="non-terminal residue" evidence="13">
    <location>
        <position position="1"/>
    </location>
</feature>
<dbReference type="InterPro" id="IPR038377">
    <property type="entry name" value="Na/Glc_symporter_sf"/>
</dbReference>
<feature type="non-terminal residue" evidence="13">
    <location>
        <position position="233"/>
    </location>
</feature>
<evidence type="ECO:0000313" key="13">
    <source>
        <dbReference type="EMBL" id="SVE50646.1"/>
    </source>
</evidence>
<dbReference type="Pfam" id="PF00474">
    <property type="entry name" value="SSF"/>
    <property type="match status" value="1"/>
</dbReference>
<feature type="transmembrane region" description="Helical" evidence="12">
    <location>
        <begin position="36"/>
        <end position="60"/>
    </location>
</feature>
<feature type="transmembrane region" description="Helical" evidence="12">
    <location>
        <begin position="6"/>
        <end position="24"/>
    </location>
</feature>
<evidence type="ECO:0000256" key="3">
    <source>
        <dbReference type="ARBA" id="ARBA00022448"/>
    </source>
</evidence>
<evidence type="ECO:0000256" key="1">
    <source>
        <dbReference type="ARBA" id="ARBA00004651"/>
    </source>
</evidence>
<protein>
    <recommendedName>
        <fullName evidence="14">Sodium/proline symporter</fullName>
    </recommendedName>
</protein>
<feature type="transmembrane region" description="Helical" evidence="12">
    <location>
        <begin position="185"/>
        <end position="203"/>
    </location>
</feature>
<evidence type="ECO:0000256" key="5">
    <source>
        <dbReference type="ARBA" id="ARBA00022692"/>
    </source>
</evidence>
<dbReference type="EMBL" id="UINC01222043">
    <property type="protein sequence ID" value="SVE50646.1"/>
    <property type="molecule type" value="Genomic_DNA"/>
</dbReference>
<reference evidence="13" key="1">
    <citation type="submission" date="2018-05" db="EMBL/GenBank/DDBJ databases">
        <authorList>
            <person name="Lanie J.A."/>
            <person name="Ng W.-L."/>
            <person name="Kazmierczak K.M."/>
            <person name="Andrzejewski T.M."/>
            <person name="Davidsen T.M."/>
            <person name="Wayne K.J."/>
            <person name="Tettelin H."/>
            <person name="Glass J.I."/>
            <person name="Rusch D."/>
            <person name="Podicherti R."/>
            <person name="Tsui H.-C.T."/>
            <person name="Winkler M.E."/>
        </authorList>
    </citation>
    <scope>NUCLEOTIDE SEQUENCE</scope>
</reference>
<evidence type="ECO:0000256" key="6">
    <source>
        <dbReference type="ARBA" id="ARBA00022847"/>
    </source>
</evidence>
<comment type="subcellular location">
    <subcellularLocation>
        <location evidence="1">Cell membrane</location>
        <topology evidence="1">Multi-pass membrane protein</topology>
    </subcellularLocation>
</comment>
<evidence type="ECO:0000256" key="11">
    <source>
        <dbReference type="ARBA" id="ARBA00023201"/>
    </source>
</evidence>
<dbReference type="GO" id="GO:0015293">
    <property type="term" value="F:symporter activity"/>
    <property type="evidence" value="ECO:0007669"/>
    <property type="project" value="UniProtKB-KW"/>
</dbReference>
<dbReference type="PANTHER" id="PTHR48086:SF3">
    <property type="entry name" value="SODIUM_PROLINE SYMPORTER"/>
    <property type="match status" value="1"/>
</dbReference>